<dbReference type="Proteomes" id="UP000077245">
    <property type="component" value="Unassembled WGS sequence"/>
</dbReference>
<evidence type="ECO:0000256" key="6">
    <source>
        <dbReference type="ARBA" id="ARBA00022884"/>
    </source>
</evidence>
<dbReference type="AlphaFoldDB" id="A0A166DV67"/>
<evidence type="ECO:0000256" key="8">
    <source>
        <dbReference type="PROSITE-ProRule" id="PRU01026"/>
    </source>
</evidence>
<dbReference type="GO" id="GO:0005737">
    <property type="term" value="C:cytoplasm"/>
    <property type="evidence" value="ECO:0007669"/>
    <property type="project" value="UniProtKB-SubCell"/>
</dbReference>
<dbReference type="OrthoDB" id="9883at2157"/>
<dbReference type="CDD" id="cd02440">
    <property type="entry name" value="AdoMet_MTases"/>
    <property type="match status" value="1"/>
</dbReference>
<keyword evidence="3 7" id="KW-0489">Methyltransferase</keyword>
<dbReference type="PATRIC" id="fig|49547.3.peg.171"/>
<dbReference type="SUPFAM" id="SSF53335">
    <property type="entry name" value="S-adenosyl-L-methionine-dependent methyltransferases"/>
    <property type="match status" value="1"/>
</dbReference>
<dbReference type="InterPro" id="IPR011530">
    <property type="entry name" value="rRNA_adenine_dimethylase"/>
</dbReference>
<feature type="binding site" evidence="7 8">
    <location>
        <position position="64"/>
    </location>
    <ligand>
        <name>S-adenosyl-L-methionine</name>
        <dbReference type="ChEBI" id="CHEBI:59789"/>
    </ligand>
</feature>
<feature type="binding site" evidence="7 8">
    <location>
        <position position="85"/>
    </location>
    <ligand>
        <name>S-adenosyl-L-methionine</name>
        <dbReference type="ChEBI" id="CHEBI:59789"/>
    </ligand>
</feature>
<keyword evidence="1 7" id="KW-0963">Cytoplasm</keyword>
<evidence type="ECO:0000256" key="1">
    <source>
        <dbReference type="ARBA" id="ARBA00022490"/>
    </source>
</evidence>
<dbReference type="InterPro" id="IPR029063">
    <property type="entry name" value="SAM-dependent_MTases_sf"/>
</dbReference>
<dbReference type="EC" id="2.1.1.-" evidence="7"/>
<dbReference type="NCBIfam" id="TIGR00755">
    <property type="entry name" value="ksgA"/>
    <property type="match status" value="1"/>
</dbReference>
<feature type="binding site" evidence="7 8">
    <location>
        <position position="112"/>
    </location>
    <ligand>
        <name>S-adenosyl-L-methionine</name>
        <dbReference type="ChEBI" id="CHEBI:59789"/>
    </ligand>
</feature>
<keyword evidence="11" id="KW-1185">Reference proteome</keyword>
<dbReference type="Gene3D" id="1.10.8.100">
    <property type="entry name" value="Ribosomal RNA adenine dimethylase-like, domain 2"/>
    <property type="match status" value="1"/>
</dbReference>
<dbReference type="GO" id="GO:0003723">
    <property type="term" value="F:RNA binding"/>
    <property type="evidence" value="ECO:0007669"/>
    <property type="project" value="UniProtKB-UniRule"/>
</dbReference>
<dbReference type="PANTHER" id="PTHR11727:SF7">
    <property type="entry name" value="DIMETHYLADENOSINE TRANSFERASE-RELATED"/>
    <property type="match status" value="1"/>
</dbReference>
<name>A0A166DV67_9EURY</name>
<keyword evidence="4 7" id="KW-0808">Transferase</keyword>
<keyword evidence="2 7" id="KW-0698">rRNA processing</keyword>
<dbReference type="Gene3D" id="3.40.50.150">
    <property type="entry name" value="Vaccinia Virus protein VP39"/>
    <property type="match status" value="1"/>
</dbReference>
<dbReference type="InterPro" id="IPR023165">
    <property type="entry name" value="rRNA_Ade_diMease-like_C"/>
</dbReference>
<evidence type="ECO:0000313" key="11">
    <source>
        <dbReference type="Proteomes" id="UP000077245"/>
    </source>
</evidence>
<evidence type="ECO:0000256" key="2">
    <source>
        <dbReference type="ARBA" id="ARBA00022552"/>
    </source>
</evidence>
<comment type="similarity">
    <text evidence="7">Belongs to the class I-like SAM-binding methyltransferase superfamily. rRNA adenine N(6)-methyltransferase family. RsmA subfamily.</text>
</comment>
<dbReference type="InterPro" id="IPR020596">
    <property type="entry name" value="rRNA_Ade_Mease_Trfase_CS"/>
</dbReference>
<evidence type="ECO:0000256" key="4">
    <source>
        <dbReference type="ARBA" id="ARBA00022679"/>
    </source>
</evidence>
<comment type="caution">
    <text evidence="10">The sequence shown here is derived from an EMBL/GenBank/DDBJ whole genome shotgun (WGS) entry which is preliminary data.</text>
</comment>
<dbReference type="STRING" id="49547.MBCUR_01620"/>
<keyword evidence="5 7" id="KW-0949">S-adenosyl-L-methionine</keyword>
<dbReference type="InterPro" id="IPR001737">
    <property type="entry name" value="KsgA/Erm"/>
</dbReference>
<reference evidence="10 11" key="1">
    <citation type="submission" date="2016-04" db="EMBL/GenBank/DDBJ databases">
        <title>Genome sequence of Methanobrevibacter curvatus DSM 11111.</title>
        <authorList>
            <person name="Poehlein A."/>
            <person name="Seedorf H."/>
            <person name="Daniel R."/>
        </authorList>
    </citation>
    <scope>NUCLEOTIDE SEQUENCE [LARGE SCALE GENOMIC DNA]</scope>
    <source>
        <strain evidence="10 11">DSM 11111</strain>
    </source>
</reference>
<feature type="binding site" evidence="7 8">
    <location>
        <position position="127"/>
    </location>
    <ligand>
        <name>S-adenosyl-L-methionine</name>
        <dbReference type="ChEBI" id="CHEBI:59789"/>
    </ligand>
</feature>
<dbReference type="GO" id="GO:0000179">
    <property type="term" value="F:rRNA (adenine-N6,N6-)-dimethyltransferase activity"/>
    <property type="evidence" value="ECO:0007669"/>
    <property type="project" value="UniProtKB-UniRule"/>
</dbReference>
<organism evidence="10 11">
    <name type="scientific">Methanobrevibacter curvatus</name>
    <dbReference type="NCBI Taxonomy" id="49547"/>
    <lineage>
        <taxon>Archaea</taxon>
        <taxon>Methanobacteriati</taxon>
        <taxon>Methanobacteriota</taxon>
        <taxon>Methanomada group</taxon>
        <taxon>Methanobacteria</taxon>
        <taxon>Methanobacteriales</taxon>
        <taxon>Methanobacteriaceae</taxon>
        <taxon>Methanobrevibacter</taxon>
    </lineage>
</organism>
<evidence type="ECO:0000256" key="5">
    <source>
        <dbReference type="ARBA" id="ARBA00022691"/>
    </source>
</evidence>
<dbReference type="PANTHER" id="PTHR11727">
    <property type="entry name" value="DIMETHYLADENOSINE TRANSFERASE"/>
    <property type="match status" value="1"/>
</dbReference>
<comment type="subcellular location">
    <subcellularLocation>
        <location evidence="7">Cytoplasm</location>
    </subcellularLocation>
</comment>
<feature type="binding site" evidence="7 8">
    <location>
        <position position="37"/>
    </location>
    <ligand>
        <name>S-adenosyl-L-methionine</name>
        <dbReference type="ChEBI" id="CHEBI:59789"/>
    </ligand>
</feature>
<feature type="domain" description="Ribosomal RNA adenine methylase transferase N-terminal" evidence="9">
    <location>
        <begin position="44"/>
        <end position="210"/>
    </location>
</feature>
<dbReference type="InterPro" id="IPR020598">
    <property type="entry name" value="rRNA_Ade_methylase_Trfase_N"/>
</dbReference>
<keyword evidence="6 7" id="KW-0694">RNA-binding</keyword>
<evidence type="ECO:0000313" key="10">
    <source>
        <dbReference type="EMBL" id="KZX15986.1"/>
    </source>
</evidence>
<evidence type="ECO:0000256" key="3">
    <source>
        <dbReference type="ARBA" id="ARBA00022603"/>
    </source>
</evidence>
<dbReference type="EMBL" id="LWMV01000021">
    <property type="protein sequence ID" value="KZX15986.1"/>
    <property type="molecule type" value="Genomic_DNA"/>
</dbReference>
<dbReference type="PROSITE" id="PS51689">
    <property type="entry name" value="SAM_RNA_A_N6_MT"/>
    <property type="match status" value="1"/>
</dbReference>
<dbReference type="HAMAP" id="MF_00607">
    <property type="entry name" value="16SrRNA_methyltr_A"/>
    <property type="match status" value="1"/>
</dbReference>
<gene>
    <name evidence="7 10" type="primary">rsmA</name>
    <name evidence="7" type="synonym">ksgA</name>
    <name evidence="10" type="ORF">MBCUR_01620</name>
</gene>
<evidence type="ECO:0000256" key="7">
    <source>
        <dbReference type="HAMAP-Rule" id="MF_00607"/>
    </source>
</evidence>
<comment type="function">
    <text evidence="7">Specifically dimethylates two adjacent adenosines in the loop of a conserved hairpin near the 3'-end of 16S rRNA in the 30S particle. May play a critical role in biogenesis of 30S subunits.</text>
</comment>
<dbReference type="SMART" id="SM00650">
    <property type="entry name" value="rADc"/>
    <property type="match status" value="1"/>
</dbReference>
<dbReference type="Pfam" id="PF00398">
    <property type="entry name" value="RrnaAD"/>
    <property type="match status" value="1"/>
</dbReference>
<protein>
    <recommendedName>
        <fullName evidence="7">Probable ribosomal RNA small subunit methyltransferase A</fullName>
        <ecNumber evidence="7">2.1.1.-</ecNumber>
    </recommendedName>
    <alternativeName>
        <fullName evidence="7">16S rRNA dimethyladenosine transferase</fullName>
    </alternativeName>
    <alternativeName>
        <fullName evidence="7">16S rRNA dimethylase</fullName>
    </alternativeName>
    <alternativeName>
        <fullName evidence="7">S-adenosylmethionine-6-N',N'-adenosyl(rRNA) dimethyltransferase</fullName>
    </alternativeName>
</protein>
<proteinExistence type="inferred from homology"/>
<accession>A0A166DV67</accession>
<feature type="binding site" evidence="7 8">
    <location>
        <position position="39"/>
    </location>
    <ligand>
        <name>S-adenosyl-L-methionine</name>
        <dbReference type="ChEBI" id="CHEBI:59789"/>
    </ligand>
</feature>
<dbReference type="PROSITE" id="PS01131">
    <property type="entry name" value="RRNA_A_DIMETH"/>
    <property type="match status" value="1"/>
</dbReference>
<evidence type="ECO:0000259" key="9">
    <source>
        <dbReference type="SMART" id="SM00650"/>
    </source>
</evidence>
<dbReference type="RefSeq" id="WP_067088990.1">
    <property type="nucleotide sequence ID" value="NZ_LWMV01000021.1"/>
</dbReference>
<sequence>MKINHLNSNDEFISLYKETKNVLKENGILLNKKLGQHYLIDDFKRKKILEYGNLNKKDTILEIGPGIGTLSLHMSEKVKKIIAIEKDLKIYKILQKRIENNNIDNIELINQDTLKIDFPKFNKVISNLPYQISSPVTFKLLDYDFDFAILMYQKEFANRMVAKVNEKNYSRLSAMLYFKCEILHLNDLSPENFYPKPKIKSSVIKMSPKKIDNKKKDILDNQYTMVSKALFQHKKKTVKNALVDSRHELNHSDKKELNQILTKLSKNNKALDNYFKKKVIKMSPEEILDLSIHLKDIIKKNKKKVK</sequence>